<name>A0ABR2L0V3_9EUKA</name>
<keyword evidence="4" id="KW-1185">Reference proteome</keyword>
<dbReference type="EMBL" id="JAPFFF010000002">
    <property type="protein sequence ID" value="KAK8896718.1"/>
    <property type="molecule type" value="Genomic_DNA"/>
</dbReference>
<sequence>MTILLFIFNLFSISTIFRSHKDCQFTYDEIDCHLSITNIGSLNDFKLYQVPWIKYIHQIKTIYISPNITEFPLNIFSTYENLQIITISSNMKSNKMPKGFECLGNPLQGYNLNSTISYQKKLQTNKNYKMKVTSPLKYYSKQEKSERFPANVSIYAFYNPSTYHLQTIPSDLLQEYHLDLSGLENPVISQSGSNYVDINKTTGIIKPSKTPTFSTSLGTVSYTTNFGRTFIKITAGKEQYMITLDVIDYESYYSEKVIKDFIAKNITSKQTQLEKLGIITKFTATMNYCYNFSGWSSMVANQCGDCWASTSLILYMCNLVGINGWSRNGNRDSGSGSGHVNALISIGDKYYEADAGYSGKSPRYYTVKERTSLFSYKKSGDGIQVYQYDHQNASKSTSLTVPDEIDGFKVVSIGDNFISSYKLLEKLVLPKTIRSIGQHAFNSCYKLKSFHIAVNVSSIGSFAFTACYSLTDLTIDPNNKYFTVIDGVIYDKNLTEAVAAPTAQRIVIPSTVKKIRKYAFYYNENLTSIVIPKSVTTVLEGALGTTGLVCVYINGDFPTSVSDYMLAQNSKLLYVNINGNAPNTTSSSLKTLFHSMSRKPTIRVPKDAKGYDVIPWTECKIEYVDSVPLSPEQEPLMLIPESFPAHMAKSIVNGTQIQFKSTGIVYNNIKYTADNTNGVDVIVCSNGVLNLTSKEKHKYEYYISSRYATASYHIQEKGSTKDGEFAIFPYDSAFVYLPYNSVPLKLFMNSSYNKDSRVYLQASNESNNVILKSLKLDTGRMSIFGTKNIISVIFDEITFYNKNNLASKNYSNTKISIPIEGKNIVAKGGSRTTISDLVVVDSLSFDYNSTINIANQISFAKGSNIVINLNKKHKIKIVELVNNNTISMPVLSLGLNTTTIKSVDNIHEISVYGSPDDDDVTVICGNETSFNEQDCSSFALKTNGGYCINTEVNGFKLNCVKVPPTIEQYDNKKPKSALKKTTFIIIGVVIGVVVIIIIVVVVVVVVVKKNKSEKVPKSEDHNQDEIDETDMYHHLNA</sequence>
<feature type="transmembrane region" description="Helical" evidence="1">
    <location>
        <begin position="983"/>
        <end position="1007"/>
    </location>
</feature>
<proteinExistence type="predicted"/>
<evidence type="ECO:0000313" key="4">
    <source>
        <dbReference type="Proteomes" id="UP001470230"/>
    </source>
</evidence>
<dbReference type="Gene3D" id="3.80.10.10">
    <property type="entry name" value="Ribonuclease Inhibitor"/>
    <property type="match status" value="1"/>
</dbReference>
<keyword evidence="1" id="KW-0812">Transmembrane</keyword>
<organism evidence="3 4">
    <name type="scientific">Tritrichomonas musculus</name>
    <dbReference type="NCBI Taxonomy" id="1915356"/>
    <lineage>
        <taxon>Eukaryota</taxon>
        <taxon>Metamonada</taxon>
        <taxon>Parabasalia</taxon>
        <taxon>Tritrichomonadida</taxon>
        <taxon>Tritrichomonadidae</taxon>
        <taxon>Tritrichomonas</taxon>
    </lineage>
</organism>
<evidence type="ECO:0000256" key="1">
    <source>
        <dbReference type="SAM" id="Phobius"/>
    </source>
</evidence>
<feature type="chain" id="PRO_5045561861" evidence="2">
    <location>
        <begin position="20"/>
        <end position="1037"/>
    </location>
</feature>
<reference evidence="3 4" key="1">
    <citation type="submission" date="2024-04" db="EMBL/GenBank/DDBJ databases">
        <title>Tritrichomonas musculus Genome.</title>
        <authorList>
            <person name="Alves-Ferreira E."/>
            <person name="Grigg M."/>
            <person name="Lorenzi H."/>
            <person name="Galac M."/>
        </authorList>
    </citation>
    <scope>NUCLEOTIDE SEQUENCE [LARGE SCALE GENOMIC DNA]</scope>
    <source>
        <strain evidence="3 4">EAF2021</strain>
    </source>
</reference>
<dbReference type="InterPro" id="IPR053139">
    <property type="entry name" value="Surface_bspA-like"/>
</dbReference>
<protein>
    <submittedName>
        <fullName evidence="3">Uncharacterized protein</fullName>
    </submittedName>
</protein>
<keyword evidence="1" id="KW-1133">Transmembrane helix</keyword>
<comment type="caution">
    <text evidence="3">The sequence shown here is derived from an EMBL/GenBank/DDBJ whole genome shotgun (WGS) entry which is preliminary data.</text>
</comment>
<dbReference type="PANTHER" id="PTHR45661:SF3">
    <property type="entry name" value="IG-LIKE DOMAIN-CONTAINING PROTEIN"/>
    <property type="match status" value="1"/>
</dbReference>
<feature type="signal peptide" evidence="2">
    <location>
        <begin position="1"/>
        <end position="19"/>
    </location>
</feature>
<dbReference type="SUPFAM" id="SSF52058">
    <property type="entry name" value="L domain-like"/>
    <property type="match status" value="1"/>
</dbReference>
<keyword evidence="1" id="KW-0472">Membrane</keyword>
<gene>
    <name evidence="3" type="ORF">M9Y10_014634</name>
</gene>
<dbReference type="Pfam" id="PF13306">
    <property type="entry name" value="LRR_5"/>
    <property type="match status" value="2"/>
</dbReference>
<evidence type="ECO:0000256" key="2">
    <source>
        <dbReference type="SAM" id="SignalP"/>
    </source>
</evidence>
<dbReference type="InterPro" id="IPR032675">
    <property type="entry name" value="LRR_dom_sf"/>
</dbReference>
<evidence type="ECO:0000313" key="3">
    <source>
        <dbReference type="EMBL" id="KAK8896718.1"/>
    </source>
</evidence>
<dbReference type="InterPro" id="IPR026906">
    <property type="entry name" value="LRR_5"/>
</dbReference>
<accession>A0ABR2L0V3</accession>
<dbReference type="PANTHER" id="PTHR45661">
    <property type="entry name" value="SURFACE ANTIGEN"/>
    <property type="match status" value="1"/>
</dbReference>
<dbReference type="Proteomes" id="UP001470230">
    <property type="component" value="Unassembled WGS sequence"/>
</dbReference>
<keyword evidence="2" id="KW-0732">Signal</keyword>